<keyword evidence="3" id="KW-0436">Ligase</keyword>
<dbReference type="Proteomes" id="UP001601288">
    <property type="component" value="Unassembled WGS sequence"/>
</dbReference>
<dbReference type="EMBL" id="JBIAFP010000060">
    <property type="protein sequence ID" value="MFE9231361.1"/>
    <property type="molecule type" value="Genomic_DNA"/>
</dbReference>
<dbReference type="PANTHER" id="PTHR43767">
    <property type="entry name" value="LONG-CHAIN-FATTY-ACID--COA LIGASE"/>
    <property type="match status" value="1"/>
</dbReference>
<proteinExistence type="predicted"/>
<protein>
    <submittedName>
        <fullName evidence="3">Fatty acid--CoA ligase</fullName>
    </submittedName>
</protein>
<evidence type="ECO:0000259" key="1">
    <source>
        <dbReference type="Pfam" id="PF00501"/>
    </source>
</evidence>
<dbReference type="Gene3D" id="3.30.300.30">
    <property type="match status" value="1"/>
</dbReference>
<dbReference type="InterPro" id="IPR020845">
    <property type="entry name" value="AMP-binding_CS"/>
</dbReference>
<keyword evidence="4" id="KW-1185">Reference proteome</keyword>
<dbReference type="SUPFAM" id="SSF56801">
    <property type="entry name" value="Acetyl-CoA synthetase-like"/>
    <property type="match status" value="1"/>
</dbReference>
<dbReference type="InterPro" id="IPR050237">
    <property type="entry name" value="ATP-dep_AMP-bd_enzyme"/>
</dbReference>
<dbReference type="InterPro" id="IPR045851">
    <property type="entry name" value="AMP-bd_C_sf"/>
</dbReference>
<feature type="domain" description="AMP-dependent synthetase/ligase" evidence="1">
    <location>
        <begin position="17"/>
        <end position="395"/>
    </location>
</feature>
<organism evidence="3 4">
    <name type="scientific">Streptomyces massasporeus</name>
    <dbReference type="NCBI Taxonomy" id="67324"/>
    <lineage>
        <taxon>Bacteria</taxon>
        <taxon>Bacillati</taxon>
        <taxon>Actinomycetota</taxon>
        <taxon>Actinomycetes</taxon>
        <taxon>Kitasatosporales</taxon>
        <taxon>Streptomycetaceae</taxon>
        <taxon>Streptomyces</taxon>
    </lineage>
</organism>
<dbReference type="RefSeq" id="WP_358292973.1">
    <property type="nucleotide sequence ID" value="NZ_JBEYGJ010000076.1"/>
</dbReference>
<dbReference type="PANTHER" id="PTHR43767:SF11">
    <property type="entry name" value="MEDIUM-CHAIN-FATTY-ACID--COA LIGASE"/>
    <property type="match status" value="1"/>
</dbReference>
<evidence type="ECO:0000313" key="4">
    <source>
        <dbReference type="Proteomes" id="UP001601288"/>
    </source>
</evidence>
<feature type="domain" description="AMP-binding enzyme C-terminal" evidence="2">
    <location>
        <begin position="446"/>
        <end position="521"/>
    </location>
</feature>
<evidence type="ECO:0000313" key="3">
    <source>
        <dbReference type="EMBL" id="MFE9231361.1"/>
    </source>
</evidence>
<dbReference type="GO" id="GO:0016874">
    <property type="term" value="F:ligase activity"/>
    <property type="evidence" value="ECO:0007669"/>
    <property type="project" value="UniProtKB-KW"/>
</dbReference>
<reference evidence="3 4" key="1">
    <citation type="submission" date="2024-10" db="EMBL/GenBank/DDBJ databases">
        <title>The Natural Products Discovery Center: Release of the First 8490 Sequenced Strains for Exploring Actinobacteria Biosynthetic Diversity.</title>
        <authorList>
            <person name="Kalkreuter E."/>
            <person name="Kautsar S.A."/>
            <person name="Yang D."/>
            <person name="Bader C.D."/>
            <person name="Teijaro C.N."/>
            <person name="Fluegel L."/>
            <person name="Davis C.M."/>
            <person name="Simpson J.R."/>
            <person name="Lauterbach L."/>
            <person name="Steele A.D."/>
            <person name="Gui C."/>
            <person name="Meng S."/>
            <person name="Li G."/>
            <person name="Viehrig K."/>
            <person name="Ye F."/>
            <person name="Su P."/>
            <person name="Kiefer A.F."/>
            <person name="Nichols A."/>
            <person name="Cepeda A.J."/>
            <person name="Yan W."/>
            <person name="Fan B."/>
            <person name="Jiang Y."/>
            <person name="Adhikari A."/>
            <person name="Zheng C.-J."/>
            <person name="Schuster L."/>
            <person name="Cowan T.M."/>
            <person name="Smanski M.J."/>
            <person name="Chevrette M.G."/>
            <person name="De Carvalho L.P.S."/>
            <person name="Shen B."/>
        </authorList>
    </citation>
    <scope>NUCLEOTIDE SEQUENCE [LARGE SCALE GENOMIC DNA]</scope>
    <source>
        <strain evidence="3 4">NPDC007066</strain>
    </source>
</reference>
<dbReference type="InterPro" id="IPR025110">
    <property type="entry name" value="AMP-bd_C"/>
</dbReference>
<dbReference type="PROSITE" id="PS00455">
    <property type="entry name" value="AMP_BINDING"/>
    <property type="match status" value="1"/>
</dbReference>
<dbReference type="Gene3D" id="3.40.50.12780">
    <property type="entry name" value="N-terminal domain of ligase-like"/>
    <property type="match status" value="1"/>
</dbReference>
<dbReference type="Pfam" id="PF00501">
    <property type="entry name" value="AMP-binding"/>
    <property type="match status" value="1"/>
</dbReference>
<name>A0ABW6LT42_9ACTN</name>
<sequence length="542" mass="58416">MDSTMQETELLVSGIFRHGATVHADSRVHHYRGGAGTSTAFSDLAERTERLAAALAGLGIGRDDVVATLAWNTPAHLAAYFAVPGMGAVLHTLNLRLHDEQLVYIANHAGDKVVIVDADLVPQLQRIIDRLPTVRQVIVVGEARLQAPAWVTVHDYETLLDATPPGFDWPELPERSAAVLCYTTGTTGAPKGVAYSHRSIYLHTLQISSGSAYAMSDADRVLPIVPMFHANAWGWPYAAWLAGADLIMIDRFLQPAHLARAICELKATAAAAVPTLWSGLDDHGVATGADFSSLRLAVAGGSPLSAALADSFHAHHGVRLTQGWGMTETSPLLTFSRPPHGTPEDQAPGWTTRSGRLVPGVRARVVDDAGAELPWDGKAVGEIELAGPTVAASYFRAGVDEQADKFRDGWLRSGDLGVIHPGGWVELKDRLKDGIKSGGEWISTVELENALAGHPAVAEAAVVGVPDPRWEERPLVCVTLRDGAAVTPEELRAFLTGRVARWWLPERWAFVERIPRTSVGKLDKNRIRRSYADQELAVTTLG</sequence>
<accession>A0ABW6LT42</accession>
<dbReference type="Pfam" id="PF13193">
    <property type="entry name" value="AMP-binding_C"/>
    <property type="match status" value="1"/>
</dbReference>
<dbReference type="InterPro" id="IPR000873">
    <property type="entry name" value="AMP-dep_synth/lig_dom"/>
</dbReference>
<gene>
    <name evidence="3" type="ORF">ACFYM3_43680</name>
</gene>
<dbReference type="NCBIfam" id="NF004837">
    <property type="entry name" value="PRK06187.1"/>
    <property type="match status" value="1"/>
</dbReference>
<dbReference type="InterPro" id="IPR042099">
    <property type="entry name" value="ANL_N_sf"/>
</dbReference>
<comment type="caution">
    <text evidence="3">The sequence shown here is derived from an EMBL/GenBank/DDBJ whole genome shotgun (WGS) entry which is preliminary data.</text>
</comment>
<evidence type="ECO:0000259" key="2">
    <source>
        <dbReference type="Pfam" id="PF13193"/>
    </source>
</evidence>